<reference evidence="2" key="1">
    <citation type="submission" date="2020-01" db="EMBL/GenBank/DDBJ databases">
        <authorList>
            <person name="Mishra B."/>
        </authorList>
    </citation>
    <scope>NUCLEOTIDE SEQUENCE [LARGE SCALE GENOMIC DNA]</scope>
</reference>
<evidence type="ECO:0000313" key="2">
    <source>
        <dbReference type="EMBL" id="CAA7042042.1"/>
    </source>
</evidence>
<proteinExistence type="predicted"/>
<name>A0A6D2JF13_9BRAS</name>
<dbReference type="EMBL" id="CACVBM020001261">
    <property type="protein sequence ID" value="CAA7042042.1"/>
    <property type="molecule type" value="Genomic_DNA"/>
</dbReference>
<evidence type="ECO:0000256" key="1">
    <source>
        <dbReference type="SAM" id="MobiDB-lite"/>
    </source>
</evidence>
<feature type="region of interest" description="Disordered" evidence="1">
    <location>
        <begin position="1"/>
        <end position="21"/>
    </location>
</feature>
<keyword evidence="3" id="KW-1185">Reference proteome</keyword>
<comment type="caution">
    <text evidence="2">The sequence shown here is derived from an EMBL/GenBank/DDBJ whole genome shotgun (WGS) entry which is preliminary data.</text>
</comment>
<gene>
    <name evidence="2" type="ORF">MERR_LOCUS29277</name>
</gene>
<accession>A0A6D2JF13</accession>
<protein>
    <submittedName>
        <fullName evidence="2">Uncharacterized protein</fullName>
    </submittedName>
</protein>
<dbReference type="Proteomes" id="UP000467841">
    <property type="component" value="Unassembled WGS sequence"/>
</dbReference>
<organism evidence="2 3">
    <name type="scientific">Microthlaspi erraticum</name>
    <dbReference type="NCBI Taxonomy" id="1685480"/>
    <lineage>
        <taxon>Eukaryota</taxon>
        <taxon>Viridiplantae</taxon>
        <taxon>Streptophyta</taxon>
        <taxon>Embryophyta</taxon>
        <taxon>Tracheophyta</taxon>
        <taxon>Spermatophyta</taxon>
        <taxon>Magnoliopsida</taxon>
        <taxon>eudicotyledons</taxon>
        <taxon>Gunneridae</taxon>
        <taxon>Pentapetalae</taxon>
        <taxon>rosids</taxon>
        <taxon>malvids</taxon>
        <taxon>Brassicales</taxon>
        <taxon>Brassicaceae</taxon>
        <taxon>Coluteocarpeae</taxon>
        <taxon>Microthlaspi</taxon>
    </lineage>
</organism>
<evidence type="ECO:0000313" key="3">
    <source>
        <dbReference type="Proteomes" id="UP000467841"/>
    </source>
</evidence>
<sequence length="73" mass="8044">MHKHMIDGKSVGSGPSKKLSPPFQVVNRVFRFSGYSGLYSCLGSLTLGRISGFSQLSAKMVDMITMWKSVNLF</sequence>
<dbReference type="AlphaFoldDB" id="A0A6D2JF13"/>